<sequence length="83" mass="9700">MPAASLTTDESHGPIFNPYLSRRRRGISDSNWIFAIDTKHHENRLNESTQHAFVHLNRYERSFCSILSASLSIFHFHWNTSIK</sequence>
<evidence type="ECO:0000313" key="2">
    <source>
        <dbReference type="EMBL" id="VIO57190.1"/>
    </source>
</evidence>
<name>A0A4E9DX47_GIBZA</name>
<protein>
    <submittedName>
        <fullName evidence="2">Uncharacterized protein</fullName>
    </submittedName>
</protein>
<evidence type="ECO:0000313" key="1">
    <source>
        <dbReference type="EMBL" id="CAG2000041.1"/>
    </source>
</evidence>
<dbReference type="AlphaFoldDB" id="A0A4E9DX47"/>
<gene>
    <name evidence="2" type="ORF">FUG_LOCUS244946</name>
    <name evidence="1" type="ORF">MDCFG202_LOCUS457092</name>
</gene>
<dbReference type="EMBL" id="CAJPIJ010000164">
    <property type="protein sequence ID" value="CAG2000041.1"/>
    <property type="molecule type" value="Genomic_DNA"/>
</dbReference>
<reference evidence="2" key="1">
    <citation type="submission" date="2019-04" db="EMBL/GenBank/DDBJ databases">
        <authorList>
            <person name="Melise S."/>
            <person name="Noan J."/>
            <person name="Okalmin O."/>
        </authorList>
    </citation>
    <scope>NUCLEOTIDE SEQUENCE</scope>
    <source>
        <strain evidence="2">FN9</strain>
    </source>
</reference>
<organism evidence="2">
    <name type="scientific">Gibberella zeae</name>
    <name type="common">Wheat head blight fungus</name>
    <name type="synonym">Fusarium graminearum</name>
    <dbReference type="NCBI Taxonomy" id="5518"/>
    <lineage>
        <taxon>Eukaryota</taxon>
        <taxon>Fungi</taxon>
        <taxon>Dikarya</taxon>
        <taxon>Ascomycota</taxon>
        <taxon>Pezizomycotina</taxon>
        <taxon>Sordariomycetes</taxon>
        <taxon>Hypocreomycetidae</taxon>
        <taxon>Hypocreales</taxon>
        <taxon>Nectriaceae</taxon>
        <taxon>Fusarium</taxon>
    </lineage>
</organism>
<proteinExistence type="predicted"/>
<reference evidence="1" key="2">
    <citation type="submission" date="2021-03" db="EMBL/GenBank/DDBJ databases">
        <authorList>
            <person name="Alouane T."/>
            <person name="Langin T."/>
            <person name="Bonhomme L."/>
        </authorList>
    </citation>
    <scope>NUCLEOTIDE SEQUENCE</scope>
    <source>
        <strain evidence="1">MDC_Fg202</strain>
    </source>
</reference>
<dbReference type="EMBL" id="CAAKMV010000128">
    <property type="protein sequence ID" value="VIO57190.1"/>
    <property type="molecule type" value="Genomic_DNA"/>
</dbReference>
<accession>A0A4E9DX47</accession>
<dbReference type="Proteomes" id="UP000746612">
    <property type="component" value="Unassembled WGS sequence"/>
</dbReference>